<evidence type="ECO:0000256" key="6">
    <source>
        <dbReference type="ARBA" id="ARBA00022801"/>
    </source>
</evidence>
<accession>A0ABN8MKH6</accession>
<gene>
    <name evidence="14" type="ORF">PEVE_00035924</name>
</gene>
<comment type="caution">
    <text evidence="14">The sequence shown here is derived from an EMBL/GenBank/DDBJ whole genome shotgun (WGS) entry which is preliminary data.</text>
</comment>
<organism evidence="14 15">
    <name type="scientific">Porites evermanni</name>
    <dbReference type="NCBI Taxonomy" id="104178"/>
    <lineage>
        <taxon>Eukaryota</taxon>
        <taxon>Metazoa</taxon>
        <taxon>Cnidaria</taxon>
        <taxon>Anthozoa</taxon>
        <taxon>Hexacorallia</taxon>
        <taxon>Scleractinia</taxon>
        <taxon>Fungiina</taxon>
        <taxon>Poritidae</taxon>
        <taxon>Porites</taxon>
    </lineage>
</organism>
<evidence type="ECO:0000256" key="8">
    <source>
        <dbReference type="ARBA" id="ARBA00039432"/>
    </source>
</evidence>
<evidence type="ECO:0000256" key="3">
    <source>
        <dbReference type="ARBA" id="ARBA00012759"/>
    </source>
</evidence>
<keyword evidence="6" id="KW-0378">Hydrolase</keyword>
<proteinExistence type="inferred from homology"/>
<dbReference type="SUPFAM" id="SSF54001">
    <property type="entry name" value="Cysteine proteinases"/>
    <property type="match status" value="1"/>
</dbReference>
<dbReference type="EC" id="3.4.19.12" evidence="3"/>
<dbReference type="PANTHER" id="PTHR24006:SF758">
    <property type="entry name" value="UBIQUITIN CARBOXYL-TERMINAL HYDROLASE 36"/>
    <property type="match status" value="1"/>
</dbReference>
<dbReference type="InterPro" id="IPR028889">
    <property type="entry name" value="USP"/>
</dbReference>
<evidence type="ECO:0000259" key="13">
    <source>
        <dbReference type="PROSITE" id="PS50235"/>
    </source>
</evidence>
<keyword evidence="7" id="KW-0788">Thiol protease</keyword>
<feature type="domain" description="USP" evidence="13">
    <location>
        <begin position="1"/>
        <end position="114"/>
    </location>
</feature>
<dbReference type="Gene3D" id="3.90.70.10">
    <property type="entry name" value="Cysteine proteinases"/>
    <property type="match status" value="1"/>
</dbReference>
<evidence type="ECO:0000256" key="7">
    <source>
        <dbReference type="ARBA" id="ARBA00022807"/>
    </source>
</evidence>
<evidence type="ECO:0000256" key="5">
    <source>
        <dbReference type="ARBA" id="ARBA00022786"/>
    </source>
</evidence>
<protein>
    <recommendedName>
        <fullName evidence="8">Ubiquitin carboxyl-terminal hydrolase 36</fullName>
        <ecNumber evidence="3">3.4.19.12</ecNumber>
    </recommendedName>
    <alternativeName>
        <fullName evidence="11">Deubiquitinating enzyme 36</fullName>
    </alternativeName>
    <alternativeName>
        <fullName evidence="10">Protein scrawny</fullName>
    </alternativeName>
    <alternativeName>
        <fullName evidence="9">Ubiquitin thioesterase 36</fullName>
    </alternativeName>
    <alternativeName>
        <fullName evidence="12">Ubiquitin-specific-processing protease 36</fullName>
    </alternativeName>
</protein>
<dbReference type="InterPro" id="IPR001394">
    <property type="entry name" value="Peptidase_C19_UCH"/>
</dbReference>
<evidence type="ECO:0000256" key="4">
    <source>
        <dbReference type="ARBA" id="ARBA00022670"/>
    </source>
</evidence>
<dbReference type="InterPro" id="IPR038765">
    <property type="entry name" value="Papain-like_cys_pep_sf"/>
</dbReference>
<dbReference type="InterPro" id="IPR050164">
    <property type="entry name" value="Peptidase_C19"/>
</dbReference>
<evidence type="ECO:0000256" key="10">
    <source>
        <dbReference type="ARBA" id="ARBA00042154"/>
    </source>
</evidence>
<keyword evidence="4" id="KW-0645">Protease</keyword>
<sequence length="130" mass="14189">MPTADPACAFFKDESGTHQTADNTKIKQTVKYDETLTLTKVNAADKSGLTGSAFVAYRLVPVVVHVGNSLPSGHCVCFMKRNGLWYCADDACIKECTAFEAASQQAYLLFYEKADASDDPEVEVFFSISN</sequence>
<evidence type="ECO:0000256" key="12">
    <source>
        <dbReference type="ARBA" id="ARBA00043009"/>
    </source>
</evidence>
<evidence type="ECO:0000256" key="11">
    <source>
        <dbReference type="ARBA" id="ARBA00042420"/>
    </source>
</evidence>
<comment type="catalytic activity">
    <reaction evidence="1">
        <text>Thiol-dependent hydrolysis of ester, thioester, amide, peptide and isopeptide bonds formed by the C-terminal Gly of ubiquitin (a 76-residue protein attached to proteins as an intracellular targeting signal).</text>
        <dbReference type="EC" id="3.4.19.12"/>
    </reaction>
</comment>
<evidence type="ECO:0000313" key="15">
    <source>
        <dbReference type="Proteomes" id="UP001159427"/>
    </source>
</evidence>
<evidence type="ECO:0000256" key="9">
    <source>
        <dbReference type="ARBA" id="ARBA00041300"/>
    </source>
</evidence>
<dbReference type="Pfam" id="PF00443">
    <property type="entry name" value="UCH"/>
    <property type="match status" value="1"/>
</dbReference>
<dbReference type="Proteomes" id="UP001159427">
    <property type="component" value="Unassembled WGS sequence"/>
</dbReference>
<dbReference type="EMBL" id="CALNXI010000564">
    <property type="protein sequence ID" value="CAH3029307.1"/>
    <property type="molecule type" value="Genomic_DNA"/>
</dbReference>
<reference evidence="14 15" key="1">
    <citation type="submission" date="2022-05" db="EMBL/GenBank/DDBJ databases">
        <authorList>
            <consortium name="Genoscope - CEA"/>
            <person name="William W."/>
        </authorList>
    </citation>
    <scope>NUCLEOTIDE SEQUENCE [LARGE SCALE GENOMIC DNA]</scope>
</reference>
<dbReference type="PROSITE" id="PS50235">
    <property type="entry name" value="USP_3"/>
    <property type="match status" value="1"/>
</dbReference>
<evidence type="ECO:0000313" key="14">
    <source>
        <dbReference type="EMBL" id="CAH3029307.1"/>
    </source>
</evidence>
<name>A0ABN8MKH6_9CNID</name>
<dbReference type="PANTHER" id="PTHR24006">
    <property type="entry name" value="UBIQUITIN CARBOXYL-TERMINAL HYDROLASE"/>
    <property type="match status" value="1"/>
</dbReference>
<keyword evidence="5" id="KW-0833">Ubl conjugation pathway</keyword>
<keyword evidence="15" id="KW-1185">Reference proteome</keyword>
<comment type="similarity">
    <text evidence="2">Belongs to the peptidase C19 family.</text>
</comment>
<evidence type="ECO:0000256" key="1">
    <source>
        <dbReference type="ARBA" id="ARBA00000707"/>
    </source>
</evidence>
<evidence type="ECO:0000256" key="2">
    <source>
        <dbReference type="ARBA" id="ARBA00009085"/>
    </source>
</evidence>